<evidence type="ECO:0000256" key="2">
    <source>
        <dbReference type="ARBA" id="ARBA00023125"/>
    </source>
</evidence>
<evidence type="ECO:0000313" key="6">
    <source>
        <dbReference type="EMBL" id="GAA3942695.1"/>
    </source>
</evidence>
<dbReference type="InterPro" id="IPR050109">
    <property type="entry name" value="HTH-type_TetR-like_transc_reg"/>
</dbReference>
<dbReference type="Proteomes" id="UP001501000">
    <property type="component" value="Unassembled WGS sequence"/>
</dbReference>
<dbReference type="InterPro" id="IPR023772">
    <property type="entry name" value="DNA-bd_HTH_TetR-type_CS"/>
</dbReference>
<accession>A0ABP7NC60</accession>
<keyword evidence="2 4" id="KW-0238">DNA-binding</keyword>
<dbReference type="PANTHER" id="PTHR30055">
    <property type="entry name" value="HTH-TYPE TRANSCRIPTIONAL REGULATOR RUTR"/>
    <property type="match status" value="1"/>
</dbReference>
<organism evidence="6 7">
    <name type="scientific">Streptomyces gulbargensis</name>
    <dbReference type="NCBI Taxonomy" id="364901"/>
    <lineage>
        <taxon>Bacteria</taxon>
        <taxon>Bacillati</taxon>
        <taxon>Actinomycetota</taxon>
        <taxon>Actinomycetes</taxon>
        <taxon>Kitasatosporales</taxon>
        <taxon>Streptomycetaceae</taxon>
        <taxon>Streptomyces</taxon>
    </lineage>
</organism>
<dbReference type="InterPro" id="IPR009057">
    <property type="entry name" value="Homeodomain-like_sf"/>
</dbReference>
<feature type="domain" description="HTH tetR-type" evidence="5">
    <location>
        <begin position="10"/>
        <end position="70"/>
    </location>
</feature>
<name>A0ABP7NC60_9ACTN</name>
<protein>
    <submittedName>
        <fullName evidence="6">ScbR family autoregulator-binding transcription factor</fullName>
    </submittedName>
</protein>
<proteinExistence type="predicted"/>
<keyword evidence="1" id="KW-0805">Transcription regulation</keyword>
<dbReference type="InterPro" id="IPR036271">
    <property type="entry name" value="Tet_transcr_reg_TetR-rel_C_sf"/>
</dbReference>
<dbReference type="RefSeq" id="WP_345288239.1">
    <property type="nucleotide sequence ID" value="NZ_BAABAJ010000035.1"/>
</dbReference>
<dbReference type="Pfam" id="PF00440">
    <property type="entry name" value="TetR_N"/>
    <property type="match status" value="1"/>
</dbReference>
<dbReference type="InterPro" id="IPR054126">
    <property type="entry name" value="CprB_TetR_C"/>
</dbReference>
<dbReference type="InterPro" id="IPR001647">
    <property type="entry name" value="HTH_TetR"/>
</dbReference>
<dbReference type="NCBIfam" id="NF041196">
    <property type="entry name" value="ScbR_bind_reg"/>
    <property type="match status" value="1"/>
</dbReference>
<dbReference type="InterPro" id="IPR047923">
    <property type="entry name" value="ArpA-like"/>
</dbReference>
<sequence>MAVAQQERAIRTRRVILEAAAAIFEERGYESTTIAEILERADVTKGALYFHFPSKGDLARGVLAAAVTTDGVRPQALKLQELIDILLLLAYRLPREPMLSAALRMAIDLQSRRQFGTAWPDWIELLTGILKDGKNRGEVLQHIDEAEIARTLVGCWTGVRVVTEGLPGSYDLPGEITSLLKLLLPAVATPTVLPRLEISSARAAHLYDDMPAWRAELAESDVVGLTH</sequence>
<evidence type="ECO:0000256" key="1">
    <source>
        <dbReference type="ARBA" id="ARBA00023015"/>
    </source>
</evidence>
<dbReference type="PRINTS" id="PR00455">
    <property type="entry name" value="HTHTETR"/>
</dbReference>
<evidence type="ECO:0000256" key="3">
    <source>
        <dbReference type="ARBA" id="ARBA00023163"/>
    </source>
</evidence>
<evidence type="ECO:0000256" key="4">
    <source>
        <dbReference type="PROSITE-ProRule" id="PRU00335"/>
    </source>
</evidence>
<dbReference type="Pfam" id="PF21935">
    <property type="entry name" value="TetR_C_45"/>
    <property type="match status" value="1"/>
</dbReference>
<dbReference type="SUPFAM" id="SSF46689">
    <property type="entry name" value="Homeodomain-like"/>
    <property type="match status" value="1"/>
</dbReference>
<keyword evidence="3" id="KW-0804">Transcription</keyword>
<evidence type="ECO:0000313" key="7">
    <source>
        <dbReference type="Proteomes" id="UP001501000"/>
    </source>
</evidence>
<dbReference type="PROSITE" id="PS50977">
    <property type="entry name" value="HTH_TETR_2"/>
    <property type="match status" value="1"/>
</dbReference>
<feature type="DNA-binding region" description="H-T-H motif" evidence="4">
    <location>
        <begin position="33"/>
        <end position="52"/>
    </location>
</feature>
<dbReference type="EMBL" id="BAABAJ010000035">
    <property type="protein sequence ID" value="GAA3942695.1"/>
    <property type="molecule type" value="Genomic_DNA"/>
</dbReference>
<dbReference type="PANTHER" id="PTHR30055:SF234">
    <property type="entry name" value="HTH-TYPE TRANSCRIPTIONAL REGULATOR BETI"/>
    <property type="match status" value="1"/>
</dbReference>
<keyword evidence="7" id="KW-1185">Reference proteome</keyword>
<comment type="caution">
    <text evidence="6">The sequence shown here is derived from an EMBL/GenBank/DDBJ whole genome shotgun (WGS) entry which is preliminary data.</text>
</comment>
<evidence type="ECO:0000259" key="5">
    <source>
        <dbReference type="PROSITE" id="PS50977"/>
    </source>
</evidence>
<gene>
    <name evidence="6" type="ORF">GCM10022244_58170</name>
</gene>
<dbReference type="Gene3D" id="1.10.357.10">
    <property type="entry name" value="Tetracycline Repressor, domain 2"/>
    <property type="match status" value="1"/>
</dbReference>
<reference evidence="7" key="1">
    <citation type="journal article" date="2019" name="Int. J. Syst. Evol. Microbiol.">
        <title>The Global Catalogue of Microorganisms (GCM) 10K type strain sequencing project: providing services to taxonomists for standard genome sequencing and annotation.</title>
        <authorList>
            <consortium name="The Broad Institute Genomics Platform"/>
            <consortium name="The Broad Institute Genome Sequencing Center for Infectious Disease"/>
            <person name="Wu L."/>
            <person name="Ma J."/>
        </authorList>
    </citation>
    <scope>NUCLEOTIDE SEQUENCE [LARGE SCALE GENOMIC DNA]</scope>
    <source>
        <strain evidence="7">JCM 16956</strain>
    </source>
</reference>
<dbReference type="SUPFAM" id="SSF48498">
    <property type="entry name" value="Tetracyclin repressor-like, C-terminal domain"/>
    <property type="match status" value="1"/>
</dbReference>
<dbReference type="PROSITE" id="PS01081">
    <property type="entry name" value="HTH_TETR_1"/>
    <property type="match status" value="1"/>
</dbReference>